<sequence>MNQRHAVYEAAKAKKPERWSRGARN</sequence>
<accession>G4SZN7</accession>
<reference evidence="3" key="1">
    <citation type="journal article" date="2012" name="J. Bacteriol.">
        <title>Genome sequence of the haloalkaliphilic methanotrophic bacterium Methylomicrobium alcaliphilum 20Z.</title>
        <authorList>
            <person name="Vuilleumier S."/>
            <person name="Khmelenina V.N."/>
            <person name="Bringel F."/>
            <person name="Reshetnikov A.S."/>
            <person name="Lajus A."/>
            <person name="Mangenot S."/>
            <person name="Rouy Z."/>
            <person name="Op den Camp H.J."/>
            <person name="Jetten M.S."/>
            <person name="Dispirito A.A."/>
            <person name="Dunfield P."/>
            <person name="Klotz M.G."/>
            <person name="Semrau J.D."/>
            <person name="Stein L.Y."/>
            <person name="Barbe V."/>
            <person name="Medigue C."/>
            <person name="Trotsenko Y.A."/>
            <person name="Kalyuzhnaya M.G."/>
        </authorList>
    </citation>
    <scope>NUCLEOTIDE SEQUENCE [LARGE SCALE GENOMIC DNA]</scope>
    <source>
        <strain evidence="3">DSM 19304 / NCIMB 14124 / VKM B-2133 / 20Z</strain>
    </source>
</reference>
<gene>
    <name evidence="2" type="ordered locus">MEALZ_2815</name>
</gene>
<protein>
    <submittedName>
        <fullName evidence="2">Uncharacterized protein</fullName>
    </submittedName>
</protein>
<feature type="region of interest" description="Disordered" evidence="1">
    <location>
        <begin position="1"/>
        <end position="25"/>
    </location>
</feature>
<feature type="compositionally biased region" description="Basic and acidic residues" evidence="1">
    <location>
        <begin position="11"/>
        <end position="25"/>
    </location>
</feature>
<dbReference type="STRING" id="1091494.MEALZ_2815"/>
<name>G4SZN7_META2</name>
<dbReference type="Proteomes" id="UP000008315">
    <property type="component" value="Chromosome"/>
</dbReference>
<keyword evidence="3" id="KW-1185">Reference proteome</keyword>
<organism evidence="2 3">
    <name type="scientific">Methylotuvimicrobium alcaliphilum (strain DSM 19304 / NCIMB 14124 / VKM B-2133 / 20Z)</name>
    <name type="common">Methylomicrobium alcaliphilum</name>
    <dbReference type="NCBI Taxonomy" id="1091494"/>
    <lineage>
        <taxon>Bacteria</taxon>
        <taxon>Pseudomonadati</taxon>
        <taxon>Pseudomonadota</taxon>
        <taxon>Gammaproteobacteria</taxon>
        <taxon>Methylococcales</taxon>
        <taxon>Methylococcaceae</taxon>
        <taxon>Methylotuvimicrobium</taxon>
    </lineage>
</organism>
<dbReference type="EMBL" id="FO082060">
    <property type="protein sequence ID" value="CCE24481.1"/>
    <property type="molecule type" value="Genomic_DNA"/>
</dbReference>
<evidence type="ECO:0000256" key="1">
    <source>
        <dbReference type="SAM" id="MobiDB-lite"/>
    </source>
</evidence>
<dbReference type="HOGENOM" id="CLU_3419033_0_0_6"/>
<evidence type="ECO:0000313" key="2">
    <source>
        <dbReference type="EMBL" id="CCE24481.1"/>
    </source>
</evidence>
<dbReference type="AlphaFoldDB" id="G4SZN7"/>
<dbReference type="KEGG" id="mah:MEALZ_2815"/>
<proteinExistence type="predicted"/>
<evidence type="ECO:0000313" key="3">
    <source>
        <dbReference type="Proteomes" id="UP000008315"/>
    </source>
</evidence>